<evidence type="ECO:0000313" key="2">
    <source>
        <dbReference type="EMBL" id="GAA0737443.1"/>
    </source>
</evidence>
<evidence type="ECO:0000313" key="3">
    <source>
        <dbReference type="Proteomes" id="UP001501510"/>
    </source>
</evidence>
<sequence>MEDEKTVIFAMRVNIIIIPVFIVWLILLINKRSFNLIYIPIVMSLLDIINIFICKNKLKNIKK</sequence>
<name>A0ABN1JEZ6_9CLOT</name>
<proteinExistence type="predicted"/>
<comment type="caution">
    <text evidence="2">The sequence shown here is derived from an EMBL/GenBank/DDBJ whole genome shotgun (WGS) entry which is preliminary data.</text>
</comment>
<gene>
    <name evidence="2" type="ORF">GCM10008906_13600</name>
</gene>
<feature type="transmembrane region" description="Helical" evidence="1">
    <location>
        <begin position="35"/>
        <end position="53"/>
    </location>
</feature>
<dbReference type="EMBL" id="BAAACG010000008">
    <property type="protein sequence ID" value="GAA0737443.1"/>
    <property type="molecule type" value="Genomic_DNA"/>
</dbReference>
<organism evidence="2 3">
    <name type="scientific">Clostridium oceanicum</name>
    <dbReference type="NCBI Taxonomy" id="1543"/>
    <lineage>
        <taxon>Bacteria</taxon>
        <taxon>Bacillati</taxon>
        <taxon>Bacillota</taxon>
        <taxon>Clostridia</taxon>
        <taxon>Eubacteriales</taxon>
        <taxon>Clostridiaceae</taxon>
        <taxon>Clostridium</taxon>
    </lineage>
</organism>
<reference evidence="2 3" key="1">
    <citation type="journal article" date="2019" name="Int. J. Syst. Evol. Microbiol.">
        <title>The Global Catalogue of Microorganisms (GCM) 10K type strain sequencing project: providing services to taxonomists for standard genome sequencing and annotation.</title>
        <authorList>
            <consortium name="The Broad Institute Genomics Platform"/>
            <consortium name="The Broad Institute Genome Sequencing Center for Infectious Disease"/>
            <person name="Wu L."/>
            <person name="Ma J."/>
        </authorList>
    </citation>
    <scope>NUCLEOTIDE SEQUENCE [LARGE SCALE GENOMIC DNA]</scope>
    <source>
        <strain evidence="2 3">JCM 1407</strain>
    </source>
</reference>
<keyword evidence="1" id="KW-0812">Transmembrane</keyword>
<dbReference type="Proteomes" id="UP001501510">
    <property type="component" value="Unassembled WGS sequence"/>
</dbReference>
<feature type="transmembrane region" description="Helical" evidence="1">
    <location>
        <begin position="7"/>
        <end position="29"/>
    </location>
</feature>
<keyword evidence="1" id="KW-1133">Transmembrane helix</keyword>
<accession>A0ABN1JEZ6</accession>
<protein>
    <submittedName>
        <fullName evidence="2">Uncharacterized protein</fullName>
    </submittedName>
</protein>
<keyword evidence="1" id="KW-0472">Membrane</keyword>
<keyword evidence="3" id="KW-1185">Reference proteome</keyword>
<dbReference type="RefSeq" id="WP_343760186.1">
    <property type="nucleotide sequence ID" value="NZ_BAAACG010000008.1"/>
</dbReference>
<evidence type="ECO:0000256" key="1">
    <source>
        <dbReference type="SAM" id="Phobius"/>
    </source>
</evidence>